<reference evidence="1 2" key="1">
    <citation type="submission" date="2018-05" db="EMBL/GenBank/DDBJ databases">
        <title>Whole genome sequencing of Vibrio phage VP-1.</title>
        <authorList>
            <person name="Nandita M."/>
            <person name="Bhat S.G."/>
        </authorList>
    </citation>
    <scope>NUCLEOTIDE SEQUENCE [LARGE SCALE GENOMIC DNA]</scope>
</reference>
<evidence type="ECO:0000313" key="1">
    <source>
        <dbReference type="EMBL" id="AWY10113.1"/>
    </source>
</evidence>
<accession>A0A4P2TEW4</accession>
<sequence>MNTKTVITNGQITIAIDTAATKAANYRKAVEQGYTGDSTGFNRLLNGKKAMVKGFKLEVIEIKKPKAIEIKKPKAISGFNSVEALEALNISDMVVKVPAVRQTYGSLVVNNGRLQITPIKNGTFGLLFYPSKGKSATDVLNELGLEFKEGAKYTTIQRVDLETLNKVVASL</sequence>
<proteinExistence type="predicted"/>
<name>A0A4P2TEW4_9CAUD</name>
<protein>
    <submittedName>
        <fullName evidence="1">Uncharacterized protein</fullName>
    </submittedName>
</protein>
<dbReference type="Proteomes" id="UP000305753">
    <property type="component" value="Segment"/>
</dbReference>
<evidence type="ECO:0000313" key="2">
    <source>
        <dbReference type="Proteomes" id="UP000305753"/>
    </source>
</evidence>
<dbReference type="EMBL" id="MH363700">
    <property type="protein sequence ID" value="AWY10113.1"/>
    <property type="molecule type" value="Genomic_DNA"/>
</dbReference>
<organism evidence="1 2">
    <name type="scientific">Vibrio phage VP-1</name>
    <dbReference type="NCBI Taxonomy" id="2234088"/>
    <lineage>
        <taxon>Viruses</taxon>
        <taxon>Duplodnaviria</taxon>
        <taxon>Heunggongvirae</taxon>
        <taxon>Uroviricota</taxon>
        <taxon>Caudoviricetes</taxon>
        <taxon>Pantevenvirales</taxon>
        <taxon>Ackermannviridae</taxon>
        <taxon>Vapseptimavirus</taxon>
        <taxon>Vapseptimavirus VAP7</taxon>
    </lineage>
</organism>